<sequence>MSTWDATTYEAKDNLLRVVRGEAERFFALASDPARWTAPTACPEWEVRDLVGHLIDVTESYFVSFDAARSGGQVPDALGTQAMQTGLDDGAKALRPLSQEEAVGRLRGDFAKLMEMCEALGPDEWSGFLVPHKYMGPLPAYFYPTFQLMDYGVHSWDIRQGTGQAHGLSADAADLLVPFMFILWQATTNPPVEAEKCQIGVRVNGGNNAGSWRISAGPSGMSYEPGSVDDLPAALDFDPGSFVLTTFGRSNSGTISGDMAVAERYLNLFFRI</sequence>
<comment type="caution">
    <text evidence="2">The sequence shown here is derived from an EMBL/GenBank/DDBJ whole genome shotgun (WGS) entry which is preliminary data.</text>
</comment>
<dbReference type="InterPro" id="IPR024344">
    <property type="entry name" value="MDMPI_metal-binding"/>
</dbReference>
<dbReference type="RefSeq" id="WP_173085752.1">
    <property type="nucleotide sequence ID" value="NZ_BAABJB010000059.1"/>
</dbReference>
<dbReference type="Gene3D" id="1.20.120.450">
    <property type="entry name" value="dinb family like domain"/>
    <property type="match status" value="1"/>
</dbReference>
<protein>
    <recommendedName>
        <fullName evidence="1">Mycothiol-dependent maleylpyruvate isomerase metal-binding domain-containing protein</fullName>
    </recommendedName>
</protein>
<reference evidence="2 3" key="2">
    <citation type="submission" date="2020-03" db="EMBL/GenBank/DDBJ databases">
        <authorList>
            <person name="Ichikawa N."/>
            <person name="Kimura A."/>
            <person name="Kitahashi Y."/>
            <person name="Uohara A."/>
        </authorList>
    </citation>
    <scope>NUCLEOTIDE SEQUENCE [LARGE SCALE GENOMIC DNA]</scope>
    <source>
        <strain evidence="2 3">NBRC 108638</strain>
    </source>
</reference>
<reference evidence="2 3" key="1">
    <citation type="submission" date="2020-03" db="EMBL/GenBank/DDBJ databases">
        <title>Whole genome shotgun sequence of Phytohabitans rumicis NBRC 108638.</title>
        <authorList>
            <person name="Komaki H."/>
            <person name="Tamura T."/>
        </authorList>
    </citation>
    <scope>NUCLEOTIDE SEQUENCE [LARGE SCALE GENOMIC DNA]</scope>
    <source>
        <strain evidence="2 3">NBRC 108638</strain>
    </source>
</reference>
<organism evidence="2 3">
    <name type="scientific">Phytohabitans rumicis</name>
    <dbReference type="NCBI Taxonomy" id="1076125"/>
    <lineage>
        <taxon>Bacteria</taxon>
        <taxon>Bacillati</taxon>
        <taxon>Actinomycetota</taxon>
        <taxon>Actinomycetes</taxon>
        <taxon>Micromonosporales</taxon>
        <taxon>Micromonosporaceae</taxon>
    </lineage>
</organism>
<dbReference type="AlphaFoldDB" id="A0A6V8LQ18"/>
<dbReference type="SUPFAM" id="SSF109854">
    <property type="entry name" value="DinB/YfiT-like putative metalloenzymes"/>
    <property type="match status" value="1"/>
</dbReference>
<keyword evidence="3" id="KW-1185">Reference proteome</keyword>
<dbReference type="EMBL" id="BLPG01000002">
    <property type="protein sequence ID" value="GFJ96207.1"/>
    <property type="molecule type" value="Genomic_DNA"/>
</dbReference>
<dbReference type="GO" id="GO:0046872">
    <property type="term" value="F:metal ion binding"/>
    <property type="evidence" value="ECO:0007669"/>
    <property type="project" value="InterPro"/>
</dbReference>
<evidence type="ECO:0000313" key="3">
    <source>
        <dbReference type="Proteomes" id="UP000482960"/>
    </source>
</evidence>
<dbReference type="InterPro" id="IPR034660">
    <property type="entry name" value="DinB/YfiT-like"/>
</dbReference>
<dbReference type="Proteomes" id="UP000482960">
    <property type="component" value="Unassembled WGS sequence"/>
</dbReference>
<feature type="domain" description="Mycothiol-dependent maleylpyruvate isomerase metal-binding" evidence="1">
    <location>
        <begin position="24"/>
        <end position="159"/>
    </location>
</feature>
<proteinExistence type="predicted"/>
<dbReference type="NCBIfam" id="TIGR03083">
    <property type="entry name" value="maleylpyruvate isomerase family mycothiol-dependent enzyme"/>
    <property type="match status" value="1"/>
</dbReference>
<dbReference type="InterPro" id="IPR017517">
    <property type="entry name" value="Maleyloyr_isom"/>
</dbReference>
<dbReference type="Pfam" id="PF11716">
    <property type="entry name" value="MDMPI_N"/>
    <property type="match status" value="1"/>
</dbReference>
<accession>A0A6V8LQ18</accession>
<name>A0A6V8LQ18_9ACTN</name>
<gene>
    <name evidence="2" type="ORF">Prum_098490</name>
</gene>
<evidence type="ECO:0000313" key="2">
    <source>
        <dbReference type="EMBL" id="GFJ96207.1"/>
    </source>
</evidence>
<evidence type="ECO:0000259" key="1">
    <source>
        <dbReference type="Pfam" id="PF11716"/>
    </source>
</evidence>